<dbReference type="PANTHER" id="PTHR30231">
    <property type="entry name" value="DNA POLYMERASE III SUBUNIT EPSILON"/>
    <property type="match status" value="1"/>
</dbReference>
<evidence type="ECO:0000256" key="3">
    <source>
        <dbReference type="ARBA" id="ARBA00022839"/>
    </source>
</evidence>
<dbReference type="InterPro" id="IPR013520">
    <property type="entry name" value="Ribonucl_H"/>
</dbReference>
<keyword evidence="2" id="KW-0378">Hydrolase</keyword>
<dbReference type="EMBL" id="PIQO01000005">
    <property type="protein sequence ID" value="PKR85309.1"/>
    <property type="molecule type" value="Genomic_DNA"/>
</dbReference>
<dbReference type="SMART" id="SM00479">
    <property type="entry name" value="EXOIII"/>
    <property type="match status" value="1"/>
</dbReference>
<dbReference type="GO" id="GO:0005829">
    <property type="term" value="C:cytosol"/>
    <property type="evidence" value="ECO:0007669"/>
    <property type="project" value="TreeGrafter"/>
</dbReference>
<dbReference type="Pfam" id="PF00929">
    <property type="entry name" value="RNase_T"/>
    <property type="match status" value="1"/>
</dbReference>
<evidence type="ECO:0000256" key="1">
    <source>
        <dbReference type="ARBA" id="ARBA00022722"/>
    </source>
</evidence>
<dbReference type="SUPFAM" id="SSF53098">
    <property type="entry name" value="Ribonuclease H-like"/>
    <property type="match status" value="1"/>
</dbReference>
<dbReference type="CDD" id="cd06130">
    <property type="entry name" value="DNA_pol_III_epsilon_like"/>
    <property type="match status" value="1"/>
</dbReference>
<evidence type="ECO:0000313" key="6">
    <source>
        <dbReference type="Proteomes" id="UP000233440"/>
    </source>
</evidence>
<protein>
    <submittedName>
        <fullName evidence="5">Exonuclease</fullName>
    </submittedName>
</protein>
<evidence type="ECO:0000259" key="4">
    <source>
        <dbReference type="SMART" id="SM00479"/>
    </source>
</evidence>
<dbReference type="GO" id="GO:0008408">
    <property type="term" value="F:3'-5' exonuclease activity"/>
    <property type="evidence" value="ECO:0007669"/>
    <property type="project" value="TreeGrafter"/>
</dbReference>
<dbReference type="Proteomes" id="UP000233440">
    <property type="component" value="Unassembled WGS sequence"/>
</dbReference>
<comment type="caution">
    <text evidence="5">The sequence shown here is derived from an EMBL/GenBank/DDBJ whole genome shotgun (WGS) entry which is preliminary data.</text>
</comment>
<dbReference type="InterPro" id="IPR036397">
    <property type="entry name" value="RNaseH_sf"/>
</dbReference>
<keyword evidence="6" id="KW-1185">Reference proteome</keyword>
<sequence length="204" mass="23157">MKNFIAFDFETANRNRHSICSVGMVFVENGKIVDSVYSLVDPEESFDYHNILVHGIRAEDVEGAPTFNTFYESIQDRIENQVMVAHFLPFDGYALRDNLNRYNVTPVSSKLLCSYQLSKKLLKGRSSYTLKSLCEHYNIDLLHHHNALDDAKACAEIMINLATEFALDDLESIFQKTNIRAGEIAPSYYRSSLVSKKQISSDAS</sequence>
<evidence type="ECO:0000313" key="5">
    <source>
        <dbReference type="EMBL" id="PKR85309.1"/>
    </source>
</evidence>
<reference evidence="5 6" key="1">
    <citation type="submission" date="2017-11" db="EMBL/GenBank/DDBJ databases">
        <title>Bacillus camelliae sp. nov., isolated from pu'er tea.</title>
        <authorList>
            <person name="Niu L."/>
        </authorList>
    </citation>
    <scope>NUCLEOTIDE SEQUENCE [LARGE SCALE GENOMIC DNA]</scope>
    <source>
        <strain evidence="5 6">7578-1</strain>
    </source>
</reference>
<proteinExistence type="predicted"/>
<organism evidence="5 6">
    <name type="scientific">Heyndrickxia camelliae</name>
    <dbReference type="NCBI Taxonomy" id="1707093"/>
    <lineage>
        <taxon>Bacteria</taxon>
        <taxon>Bacillati</taxon>
        <taxon>Bacillota</taxon>
        <taxon>Bacilli</taxon>
        <taxon>Bacillales</taxon>
        <taxon>Bacillaceae</taxon>
        <taxon>Heyndrickxia</taxon>
    </lineage>
</organism>
<dbReference type="InterPro" id="IPR012337">
    <property type="entry name" value="RNaseH-like_sf"/>
</dbReference>
<gene>
    <name evidence="5" type="ORF">CWO92_08935</name>
</gene>
<feature type="domain" description="Exonuclease" evidence="4">
    <location>
        <begin position="3"/>
        <end position="167"/>
    </location>
</feature>
<evidence type="ECO:0000256" key="2">
    <source>
        <dbReference type="ARBA" id="ARBA00022801"/>
    </source>
</evidence>
<keyword evidence="1" id="KW-0540">Nuclease</keyword>
<dbReference type="FunFam" id="3.30.420.10:FF:000045">
    <property type="entry name" value="3'-5' exonuclease DinG"/>
    <property type="match status" value="1"/>
</dbReference>
<dbReference type="PANTHER" id="PTHR30231:SF42">
    <property type="entry name" value="EXONUCLEASE"/>
    <property type="match status" value="1"/>
</dbReference>
<dbReference type="OrthoDB" id="9803913at2"/>
<dbReference type="AlphaFoldDB" id="A0A2N3LL93"/>
<keyword evidence="3 5" id="KW-0269">Exonuclease</keyword>
<dbReference type="GO" id="GO:0003676">
    <property type="term" value="F:nucleic acid binding"/>
    <property type="evidence" value="ECO:0007669"/>
    <property type="project" value="InterPro"/>
</dbReference>
<accession>A0A2N3LL93</accession>
<dbReference type="RefSeq" id="WP_101353865.1">
    <property type="nucleotide sequence ID" value="NZ_PIQO01000005.1"/>
</dbReference>
<dbReference type="Gene3D" id="3.30.420.10">
    <property type="entry name" value="Ribonuclease H-like superfamily/Ribonuclease H"/>
    <property type="match status" value="1"/>
</dbReference>
<name>A0A2N3LL93_9BACI</name>